<dbReference type="AlphaFoldDB" id="A0A195EKI4"/>
<reference evidence="1 2" key="1">
    <citation type="submission" date="2015-09" db="EMBL/GenBank/DDBJ databases">
        <title>Trachymyrmex cornetzi WGS genome.</title>
        <authorList>
            <person name="Nygaard S."/>
            <person name="Hu H."/>
            <person name="Boomsma J."/>
            <person name="Zhang G."/>
        </authorList>
    </citation>
    <scope>NUCLEOTIDE SEQUENCE [LARGE SCALE GENOMIC DNA]</scope>
    <source>
        <strain evidence="1">Tcor2-1</strain>
        <tissue evidence="1">Whole body</tissue>
    </source>
</reference>
<name>A0A195EKI4_9HYME</name>
<dbReference type="EMBL" id="KQ978782">
    <property type="protein sequence ID" value="KYN28379.1"/>
    <property type="molecule type" value="Genomic_DNA"/>
</dbReference>
<accession>A0A195EKI4</accession>
<dbReference type="Proteomes" id="UP000078492">
    <property type="component" value="Unassembled WGS sequence"/>
</dbReference>
<keyword evidence="2" id="KW-1185">Reference proteome</keyword>
<protein>
    <submittedName>
        <fullName evidence="1">Uncharacterized protein</fullName>
    </submittedName>
</protein>
<proteinExistence type="predicted"/>
<evidence type="ECO:0000313" key="2">
    <source>
        <dbReference type="Proteomes" id="UP000078492"/>
    </source>
</evidence>
<organism evidence="1 2">
    <name type="scientific">Trachymyrmex cornetzi</name>
    <dbReference type="NCBI Taxonomy" id="471704"/>
    <lineage>
        <taxon>Eukaryota</taxon>
        <taxon>Metazoa</taxon>
        <taxon>Ecdysozoa</taxon>
        <taxon>Arthropoda</taxon>
        <taxon>Hexapoda</taxon>
        <taxon>Insecta</taxon>
        <taxon>Pterygota</taxon>
        <taxon>Neoptera</taxon>
        <taxon>Endopterygota</taxon>
        <taxon>Hymenoptera</taxon>
        <taxon>Apocrita</taxon>
        <taxon>Aculeata</taxon>
        <taxon>Formicoidea</taxon>
        <taxon>Formicidae</taxon>
        <taxon>Myrmicinae</taxon>
        <taxon>Trachymyrmex</taxon>
    </lineage>
</organism>
<gene>
    <name evidence="1" type="ORF">ALC57_02106</name>
</gene>
<sequence length="51" mass="5650">MRLKISLCIDNTLIRECKCGCRDESGTGLLKFVGLSESENSAIPAAMRRYV</sequence>
<evidence type="ECO:0000313" key="1">
    <source>
        <dbReference type="EMBL" id="KYN28379.1"/>
    </source>
</evidence>